<evidence type="ECO:0000313" key="3">
    <source>
        <dbReference type="Proteomes" id="UP000235826"/>
    </source>
</evidence>
<dbReference type="AlphaFoldDB" id="A0A2K9PPP7"/>
<evidence type="ECO:0008006" key="4">
    <source>
        <dbReference type="Google" id="ProtNLM"/>
    </source>
</evidence>
<protein>
    <recommendedName>
        <fullName evidence="4">Tetratricopeptide repeat protein</fullName>
    </recommendedName>
</protein>
<feature type="transmembrane region" description="Helical" evidence="1">
    <location>
        <begin position="6"/>
        <end position="24"/>
    </location>
</feature>
<gene>
    <name evidence="2" type="ORF">C1H87_10260</name>
</gene>
<keyword evidence="3" id="KW-1185">Reference proteome</keyword>
<dbReference type="Proteomes" id="UP000235826">
    <property type="component" value="Chromosome"/>
</dbReference>
<sequence length="207" mass="23278">MEITEIVLLILGGITLIFSLVMIFIHIKKDQSYMKISWLVIIAFLMMGFPLISKAKILGLEYSKEKDLEYIKTMAEALAECPDNDVLKKELEKSLDKIEQEQPELKSGELAGLSEAYLVKGDTEKAKTLSDSAIKTDPTNSKAVAVKEMVKTQISINELPKSVNTETQIRKARSSINKLRTDPNTNKAVLYNMDKLLTVQDSLRKIK</sequence>
<dbReference type="RefSeq" id="WP_102755715.1">
    <property type="nucleotide sequence ID" value="NZ_CP025791.1"/>
</dbReference>
<evidence type="ECO:0000313" key="2">
    <source>
        <dbReference type="EMBL" id="AUP79060.1"/>
    </source>
</evidence>
<proteinExistence type="predicted"/>
<accession>A0A2K9PPP7</accession>
<dbReference type="EMBL" id="CP025791">
    <property type="protein sequence ID" value="AUP79060.1"/>
    <property type="molecule type" value="Genomic_DNA"/>
</dbReference>
<dbReference type="OrthoDB" id="9922180at2"/>
<keyword evidence="1" id="KW-0812">Transmembrane</keyword>
<feature type="transmembrane region" description="Helical" evidence="1">
    <location>
        <begin position="36"/>
        <end position="53"/>
    </location>
</feature>
<dbReference type="SUPFAM" id="SSF48452">
    <property type="entry name" value="TPR-like"/>
    <property type="match status" value="1"/>
</dbReference>
<keyword evidence="1" id="KW-0472">Membrane</keyword>
<reference evidence="2 3" key="1">
    <citation type="submission" date="2018-01" db="EMBL/GenBank/DDBJ databases">
        <title>Complete genome sequence of Flavivirga eckloniae ECD14 isolated from seaweed Ecklonia cava.</title>
        <authorList>
            <person name="Lee J.H."/>
            <person name="Baik K.S."/>
            <person name="Seong C.N."/>
        </authorList>
    </citation>
    <scope>NUCLEOTIDE SEQUENCE [LARGE SCALE GENOMIC DNA]</scope>
    <source>
        <strain evidence="2 3">ECD14</strain>
    </source>
</reference>
<dbReference type="Gene3D" id="1.25.40.10">
    <property type="entry name" value="Tetratricopeptide repeat domain"/>
    <property type="match status" value="1"/>
</dbReference>
<keyword evidence="1" id="KW-1133">Transmembrane helix</keyword>
<dbReference type="KEGG" id="fek:C1H87_10260"/>
<name>A0A2K9PPP7_9FLAO</name>
<dbReference type="InterPro" id="IPR011990">
    <property type="entry name" value="TPR-like_helical_dom_sf"/>
</dbReference>
<organism evidence="2 3">
    <name type="scientific">Flavivirga eckloniae</name>
    <dbReference type="NCBI Taxonomy" id="1803846"/>
    <lineage>
        <taxon>Bacteria</taxon>
        <taxon>Pseudomonadati</taxon>
        <taxon>Bacteroidota</taxon>
        <taxon>Flavobacteriia</taxon>
        <taxon>Flavobacteriales</taxon>
        <taxon>Flavobacteriaceae</taxon>
        <taxon>Flavivirga</taxon>
    </lineage>
</organism>
<evidence type="ECO:0000256" key="1">
    <source>
        <dbReference type="SAM" id="Phobius"/>
    </source>
</evidence>